<reference evidence="1 2" key="1">
    <citation type="submission" date="2013-01" db="EMBL/GenBank/DDBJ databases">
        <authorList>
            <person name="Bench S."/>
        </authorList>
    </citation>
    <scope>NUCLEOTIDE SEQUENCE [LARGE SCALE GENOMIC DNA]</scope>
    <source>
        <strain evidence="1 2">WH 0402</strain>
    </source>
</reference>
<dbReference type="AlphaFoldDB" id="T2JXQ0"/>
<proteinExistence type="predicted"/>
<protein>
    <submittedName>
        <fullName evidence="1">Uncharacterized protein</fullName>
    </submittedName>
</protein>
<dbReference type="EMBL" id="CAQN01000970">
    <property type="protein sequence ID" value="CCQ69417.1"/>
    <property type="molecule type" value="Genomic_DNA"/>
</dbReference>
<accession>T2JXQ0</accession>
<organism evidence="1 2">
    <name type="scientific">Crocosphaera watsonii WH 0402</name>
    <dbReference type="NCBI Taxonomy" id="1284629"/>
    <lineage>
        <taxon>Bacteria</taxon>
        <taxon>Bacillati</taxon>
        <taxon>Cyanobacteriota</taxon>
        <taxon>Cyanophyceae</taxon>
        <taxon>Oscillatoriophycideae</taxon>
        <taxon>Chroococcales</taxon>
        <taxon>Aphanothecaceae</taxon>
        <taxon>Crocosphaera</taxon>
    </lineage>
</organism>
<evidence type="ECO:0000313" key="2">
    <source>
        <dbReference type="Proteomes" id="UP000018130"/>
    </source>
</evidence>
<comment type="caution">
    <text evidence="1">The sequence shown here is derived from an EMBL/GenBank/DDBJ whole genome shotgun (WGS) entry which is preliminary data.</text>
</comment>
<name>T2JXQ0_CROWT</name>
<dbReference type="Proteomes" id="UP000018130">
    <property type="component" value="Unassembled WGS sequence"/>
</dbReference>
<gene>
    <name evidence="1" type="ORF">CWATWH0402_2996</name>
</gene>
<reference evidence="1 2" key="2">
    <citation type="submission" date="2013-09" db="EMBL/GenBank/DDBJ databases">
        <title>Whole genome comparison of six Crocosphaera watsonii strains with differing phenotypes.</title>
        <authorList>
            <person name="Bench S.R."/>
            <person name="Heller P."/>
            <person name="Frank I."/>
            <person name="Arciniega M."/>
            <person name="Shilova I.N."/>
            <person name="Zehr J.P."/>
        </authorList>
    </citation>
    <scope>NUCLEOTIDE SEQUENCE [LARGE SCALE GENOMIC DNA]</scope>
    <source>
        <strain evidence="1 2">WH 0402</strain>
    </source>
</reference>
<sequence length="45" mass="4875">MGLSGKKPEFIHLKTKIFSKSSVIDLPIPSLTPPQPPKNGECSLL</sequence>
<evidence type="ECO:0000313" key="1">
    <source>
        <dbReference type="EMBL" id="CCQ69417.1"/>
    </source>
</evidence>